<reference evidence="3" key="1">
    <citation type="journal article" date="2020" name="mSystems">
        <title>Genome- and Community-Level Interaction Insights into Carbon Utilization and Element Cycling Functions of Hydrothermarchaeota in Hydrothermal Sediment.</title>
        <authorList>
            <person name="Zhou Z."/>
            <person name="Liu Y."/>
            <person name="Xu W."/>
            <person name="Pan J."/>
            <person name="Luo Z.H."/>
            <person name="Li M."/>
        </authorList>
    </citation>
    <scope>NUCLEOTIDE SEQUENCE [LARGE SCALE GENOMIC DNA]</scope>
    <source>
        <strain evidence="4">SpSt-1073</strain>
        <strain evidence="3">SpSt-613</strain>
        <strain evidence="2">SpSt-669</strain>
    </source>
</reference>
<evidence type="ECO:0000313" key="3">
    <source>
        <dbReference type="EMBL" id="HGN89973.1"/>
    </source>
</evidence>
<dbReference type="InterPro" id="IPR001296">
    <property type="entry name" value="Glyco_trans_1"/>
</dbReference>
<name>A0A7C4I2Z4_CALS0</name>
<feature type="domain" description="Glycosyl transferase family 1" evidence="1">
    <location>
        <begin position="134"/>
        <end position="294"/>
    </location>
</feature>
<evidence type="ECO:0000313" key="2">
    <source>
        <dbReference type="EMBL" id="HGL41390.1"/>
    </source>
</evidence>
<sequence>MRVLMVGRKPSIALDELRKYWGTVEVATGFFTPRLTRYDLVIAQEPTVKIGLPALLQAKLSNALLVTEVHGDYLSGNFLPWKDRLFAWFALKASDFVRAVNSGIASFLKSRGLSNVHVIPAVYIRLDIFKPLKNPDERDHVVVTAARLVPEKGLDLLLKSVPLLLRDFRDLEVRILGDGPMRETLQRLARELGVEEVVKFLGWVSMEELVKHYNEAAVFVCTSLYEGGPRTVFEAAACLTPSVSTPVGIVPEVLKDGESVLLVVRRDPALLAEKIALFLHDGDKRRRIAEKAREVALREFEWSKSVERYAKAYLALASRRP</sequence>
<protein>
    <submittedName>
        <fullName evidence="3">Glycosyltransferase family 1 protein</fullName>
    </submittedName>
</protein>
<dbReference type="EMBL" id="DTCM01000083">
    <property type="protein sequence ID" value="HGL41390.1"/>
    <property type="molecule type" value="Genomic_DNA"/>
</dbReference>
<dbReference type="Gene3D" id="3.40.50.2000">
    <property type="entry name" value="Glycogen Phosphorylase B"/>
    <property type="match status" value="2"/>
</dbReference>
<comment type="caution">
    <text evidence="3">The sequence shown here is derived from an EMBL/GenBank/DDBJ whole genome shotgun (WGS) entry which is preliminary data.</text>
</comment>
<dbReference type="InterPro" id="IPR050194">
    <property type="entry name" value="Glycosyltransferase_grp1"/>
</dbReference>
<proteinExistence type="predicted"/>
<dbReference type="PANTHER" id="PTHR45947:SF3">
    <property type="entry name" value="SULFOQUINOVOSYL TRANSFERASE SQD2"/>
    <property type="match status" value="1"/>
</dbReference>
<dbReference type="EMBL" id="DRXG01000041">
    <property type="protein sequence ID" value="HHN52084.1"/>
    <property type="molecule type" value="Genomic_DNA"/>
</dbReference>
<dbReference type="CDD" id="cd03801">
    <property type="entry name" value="GT4_PimA-like"/>
    <property type="match status" value="1"/>
</dbReference>
<dbReference type="Pfam" id="PF00534">
    <property type="entry name" value="Glycos_transf_1"/>
    <property type="match status" value="1"/>
</dbReference>
<dbReference type="PANTHER" id="PTHR45947">
    <property type="entry name" value="SULFOQUINOVOSYL TRANSFERASE SQD2"/>
    <property type="match status" value="1"/>
</dbReference>
<evidence type="ECO:0000313" key="4">
    <source>
        <dbReference type="EMBL" id="HHN52084.1"/>
    </source>
</evidence>
<keyword evidence="3" id="KW-0808">Transferase</keyword>
<dbReference type="GO" id="GO:0016757">
    <property type="term" value="F:glycosyltransferase activity"/>
    <property type="evidence" value="ECO:0007669"/>
    <property type="project" value="InterPro"/>
</dbReference>
<dbReference type="SUPFAM" id="SSF53756">
    <property type="entry name" value="UDP-Glycosyltransferase/glycogen phosphorylase"/>
    <property type="match status" value="1"/>
</dbReference>
<gene>
    <name evidence="4" type="ORF">ENM30_02095</name>
    <name evidence="3" type="ORF">ENT82_02440</name>
    <name evidence="2" type="ORF">ENU43_06980</name>
</gene>
<evidence type="ECO:0000259" key="1">
    <source>
        <dbReference type="Pfam" id="PF00534"/>
    </source>
</evidence>
<dbReference type="AlphaFoldDB" id="A0A7C4I2Z4"/>
<accession>A0A7C4I2Z4</accession>
<organism evidence="3">
    <name type="scientific">Caldiarchaeum subterraneum</name>
    <dbReference type="NCBI Taxonomy" id="311458"/>
    <lineage>
        <taxon>Archaea</taxon>
        <taxon>Nitrososphaerota</taxon>
        <taxon>Candidatus Caldarchaeales</taxon>
        <taxon>Candidatus Caldarchaeaceae</taxon>
        <taxon>Candidatus Caldarchaeum</taxon>
    </lineage>
</organism>
<dbReference type="EMBL" id="DTAD01000024">
    <property type="protein sequence ID" value="HGN89973.1"/>
    <property type="molecule type" value="Genomic_DNA"/>
</dbReference>